<comment type="caution">
    <text evidence="1">The sequence shown here is derived from an EMBL/GenBank/DDBJ whole genome shotgun (WGS) entry which is preliminary data.</text>
</comment>
<proteinExistence type="predicted"/>
<evidence type="ECO:0000313" key="1">
    <source>
        <dbReference type="EMBL" id="MPM49484.1"/>
    </source>
</evidence>
<reference evidence="1" key="1">
    <citation type="submission" date="2019-08" db="EMBL/GenBank/DDBJ databases">
        <authorList>
            <person name="Kucharzyk K."/>
            <person name="Murdoch R.W."/>
            <person name="Higgins S."/>
            <person name="Loffler F."/>
        </authorList>
    </citation>
    <scope>NUCLEOTIDE SEQUENCE</scope>
</reference>
<dbReference type="AlphaFoldDB" id="A0A645AIK2"/>
<gene>
    <name evidence="1" type="ORF">SDC9_96214</name>
</gene>
<accession>A0A645AIK2</accession>
<sequence length="81" mass="9116">MFCVALHRAVVYILHNEVLHVHLHGIIAIAVLFQHARHGRLTGLAAVDAVVVGVIAELNPLRIRVIIKRQRNVGKWFSVRI</sequence>
<protein>
    <submittedName>
        <fullName evidence="1">Uncharacterized protein</fullName>
    </submittedName>
</protein>
<name>A0A645AIK2_9ZZZZ</name>
<dbReference type="EMBL" id="VSSQ01012544">
    <property type="protein sequence ID" value="MPM49484.1"/>
    <property type="molecule type" value="Genomic_DNA"/>
</dbReference>
<organism evidence="1">
    <name type="scientific">bioreactor metagenome</name>
    <dbReference type="NCBI Taxonomy" id="1076179"/>
    <lineage>
        <taxon>unclassified sequences</taxon>
        <taxon>metagenomes</taxon>
        <taxon>ecological metagenomes</taxon>
    </lineage>
</organism>